<dbReference type="GO" id="GO:0015937">
    <property type="term" value="P:coenzyme A biosynthetic process"/>
    <property type="evidence" value="ECO:0007669"/>
    <property type="project" value="UniProtKB-UniRule"/>
</dbReference>
<dbReference type="Pfam" id="PF02441">
    <property type="entry name" value="Flavoprotein"/>
    <property type="match status" value="1"/>
</dbReference>
<keyword evidence="2 3" id="KW-0456">Lyase</keyword>
<evidence type="ECO:0000256" key="2">
    <source>
        <dbReference type="ARBA" id="ARBA00023239"/>
    </source>
</evidence>
<dbReference type="AlphaFoldDB" id="A0A7C0VAX9"/>
<comment type="caution">
    <text evidence="7">The sequence shown here is derived from an EMBL/GenBank/DDBJ whole genome shotgun (WGS) entry which is preliminary data.</text>
</comment>
<keyword evidence="3" id="KW-0479">Metal-binding</keyword>
<evidence type="ECO:0000256" key="4">
    <source>
        <dbReference type="RuleBase" id="RU364078"/>
    </source>
</evidence>
<evidence type="ECO:0000259" key="5">
    <source>
        <dbReference type="Pfam" id="PF02441"/>
    </source>
</evidence>
<comment type="cofactor">
    <cofactor evidence="3">
        <name>FMN</name>
        <dbReference type="ChEBI" id="CHEBI:58210"/>
    </cofactor>
    <text evidence="3">Binds 1 FMN per subunit.</text>
</comment>
<protein>
    <recommendedName>
        <fullName evidence="3">Coenzyme A biosynthesis bifunctional protein CoaBC</fullName>
    </recommendedName>
    <alternativeName>
        <fullName evidence="3">DNA/pantothenate metabolism flavoprotein</fullName>
    </alternativeName>
    <alternativeName>
        <fullName evidence="3">Phosphopantothenoylcysteine synthetase/decarboxylase</fullName>
        <shortName evidence="3">PPCS-PPCDC</shortName>
    </alternativeName>
    <domain>
        <recommendedName>
            <fullName evidence="3">Phosphopantothenoylcysteine decarboxylase</fullName>
            <shortName evidence="3">PPC decarboxylase</shortName>
            <shortName evidence="3">PPC-DC</shortName>
            <ecNumber evidence="3">4.1.1.36</ecNumber>
        </recommendedName>
        <alternativeName>
            <fullName evidence="3">CoaC</fullName>
        </alternativeName>
    </domain>
    <domain>
        <recommendedName>
            <fullName evidence="3">Phosphopantothenate--cysteine ligase</fullName>
            <ecNumber evidence="3">6.3.2.5</ecNumber>
        </recommendedName>
        <alternativeName>
            <fullName evidence="3">CoaB</fullName>
        </alternativeName>
        <alternativeName>
            <fullName evidence="3">Phosphopantothenoylcysteine synthetase</fullName>
            <shortName evidence="3">PPC synthetase</shortName>
            <shortName evidence="3">PPC-S</shortName>
        </alternativeName>
    </domain>
</protein>
<comment type="function">
    <text evidence="3">Catalyzes two sequential steps in the biosynthesis of coenzyme A. In the first step cysteine is conjugated to 4'-phosphopantothenate to form 4-phosphopantothenoylcysteine. In the second step the latter compound is decarboxylated to form 4'-phosphopantotheine.</text>
</comment>
<dbReference type="UniPathway" id="UPA00241">
    <property type="reaction ID" value="UER00353"/>
</dbReference>
<feature type="active site" description="Proton donor" evidence="3">
    <location>
        <position position="156"/>
    </location>
</feature>
<comment type="similarity">
    <text evidence="3 4">In the C-terminal section; belongs to the PPC synthetase family.</text>
</comment>
<reference evidence="7" key="1">
    <citation type="journal article" date="2020" name="mSystems">
        <title>Genome- and Community-Level Interaction Insights into Carbon Utilization and Element Cycling Functions of Hydrothermarchaeota in Hydrothermal Sediment.</title>
        <authorList>
            <person name="Zhou Z."/>
            <person name="Liu Y."/>
            <person name="Xu W."/>
            <person name="Pan J."/>
            <person name="Luo Z.H."/>
            <person name="Li M."/>
        </authorList>
    </citation>
    <scope>NUCLEOTIDE SEQUENCE [LARGE SCALE GENOMIC DNA]</scope>
    <source>
        <strain evidence="7">HyVt-102</strain>
    </source>
</reference>
<comment type="caution">
    <text evidence="3">Lacks conserved residue(s) required for the propagation of feature annotation.</text>
</comment>
<feature type="domain" description="DNA/pantothenate metabolism flavoprotein C-terminal" evidence="6">
    <location>
        <begin position="184"/>
        <end position="386"/>
    </location>
</feature>
<dbReference type="Gene3D" id="3.40.50.1950">
    <property type="entry name" value="Flavin prenyltransferase-like"/>
    <property type="match status" value="1"/>
</dbReference>
<feature type="domain" description="Flavoprotein" evidence="5">
    <location>
        <begin position="8"/>
        <end position="175"/>
    </location>
</feature>
<dbReference type="PANTHER" id="PTHR14359:SF6">
    <property type="entry name" value="PHOSPHOPANTOTHENOYLCYSTEINE DECARBOXYLASE"/>
    <property type="match status" value="1"/>
</dbReference>
<dbReference type="GO" id="GO:0004632">
    <property type="term" value="F:phosphopantothenate--cysteine ligase activity"/>
    <property type="evidence" value="ECO:0007669"/>
    <property type="project" value="UniProtKB-UniRule"/>
</dbReference>
<comment type="catalytic activity">
    <reaction evidence="3 4">
        <text>N-[(R)-4-phosphopantothenoyl]-L-cysteine + H(+) = (R)-4'-phosphopantetheine + CO2</text>
        <dbReference type="Rhea" id="RHEA:16793"/>
        <dbReference type="ChEBI" id="CHEBI:15378"/>
        <dbReference type="ChEBI" id="CHEBI:16526"/>
        <dbReference type="ChEBI" id="CHEBI:59458"/>
        <dbReference type="ChEBI" id="CHEBI:61723"/>
        <dbReference type="EC" id="4.1.1.36"/>
    </reaction>
</comment>
<keyword evidence="3 4" id="KW-0436">Ligase</keyword>
<dbReference type="InterPro" id="IPR003382">
    <property type="entry name" value="Flavoprotein"/>
</dbReference>
<feature type="binding site" evidence="3">
    <location>
        <position position="285"/>
    </location>
    <ligand>
        <name>CTP</name>
        <dbReference type="ChEBI" id="CHEBI:37563"/>
    </ligand>
</feature>
<dbReference type="InterPro" id="IPR035929">
    <property type="entry name" value="CoaB-like_sf"/>
</dbReference>
<dbReference type="NCBIfam" id="TIGR00521">
    <property type="entry name" value="coaBC_dfp"/>
    <property type="match status" value="1"/>
</dbReference>
<sequence length="389" mass="42606">MKLSLEGKKVLLGVTGGIAAYKIPELVRLLQKRGASVSVVLTENGKRFVSEYTLKILTSGRCFSDAFGDGIPHIDLARWADIIAIVPASYNTIGKIASGIADNLLTTIVAASKVPIMLFPAMNTAMYENLVNQKNLEYLKSIGYRIVAPGEGILACGEEGPGRMPDPEEILMFIQQGLGDNAFSGIKIIITTGGTEEPMDPVRVITNRSSGRMGVEIAKAFFYRGGDVLLLHGRMNVPVPSVIQSISTPDTETMEKALQKNIKDAHVLVMAAAVSDFVPTYSDKKIKRKNSGINIHLKPNRDLLATIAKKWKKGVVVGFTLDDDSVLLESAYEKMKTKHCDIMIANSIEAIGGEKTRGYIITKEGEEWFETTKEELAWMITEKVRQLKS</sequence>
<dbReference type="GO" id="GO:0015941">
    <property type="term" value="P:pantothenate catabolic process"/>
    <property type="evidence" value="ECO:0007669"/>
    <property type="project" value="InterPro"/>
</dbReference>
<proteinExistence type="inferred from homology"/>
<feature type="binding site" evidence="3">
    <location>
        <position position="338"/>
    </location>
    <ligand>
        <name>CTP</name>
        <dbReference type="ChEBI" id="CHEBI:37563"/>
    </ligand>
</feature>
<evidence type="ECO:0000259" key="6">
    <source>
        <dbReference type="Pfam" id="PF04127"/>
    </source>
</evidence>
<dbReference type="SUPFAM" id="SSF102645">
    <property type="entry name" value="CoaB-like"/>
    <property type="match status" value="1"/>
</dbReference>
<comment type="catalytic activity">
    <reaction evidence="3 4">
        <text>(R)-4'-phosphopantothenate + L-cysteine + CTP = N-[(R)-4-phosphopantothenoyl]-L-cysteine + CMP + diphosphate + H(+)</text>
        <dbReference type="Rhea" id="RHEA:19397"/>
        <dbReference type="ChEBI" id="CHEBI:10986"/>
        <dbReference type="ChEBI" id="CHEBI:15378"/>
        <dbReference type="ChEBI" id="CHEBI:33019"/>
        <dbReference type="ChEBI" id="CHEBI:35235"/>
        <dbReference type="ChEBI" id="CHEBI:37563"/>
        <dbReference type="ChEBI" id="CHEBI:59458"/>
        <dbReference type="ChEBI" id="CHEBI:60377"/>
        <dbReference type="EC" id="6.3.2.5"/>
    </reaction>
</comment>
<organism evidence="7">
    <name type="scientific">candidate division WOR-3 bacterium</name>
    <dbReference type="NCBI Taxonomy" id="2052148"/>
    <lineage>
        <taxon>Bacteria</taxon>
        <taxon>Bacteria division WOR-3</taxon>
    </lineage>
</organism>
<dbReference type="Gene3D" id="3.40.50.10300">
    <property type="entry name" value="CoaB-like"/>
    <property type="match status" value="1"/>
</dbReference>
<evidence type="ECO:0000313" key="7">
    <source>
        <dbReference type="EMBL" id="HDI83316.1"/>
    </source>
</evidence>
<dbReference type="EMBL" id="DQWE01000282">
    <property type="protein sequence ID" value="HDI83316.1"/>
    <property type="molecule type" value="Genomic_DNA"/>
</dbReference>
<name>A0A7C0VAX9_UNCW3</name>
<feature type="region of interest" description="Phosphopantothenoylcysteine decarboxylase" evidence="3">
    <location>
        <begin position="1"/>
        <end position="187"/>
    </location>
</feature>
<dbReference type="Pfam" id="PF04127">
    <property type="entry name" value="DFP"/>
    <property type="match status" value="1"/>
</dbReference>
<dbReference type="SUPFAM" id="SSF52507">
    <property type="entry name" value="Homo-oligomeric flavin-containing Cys decarboxylases, HFCD"/>
    <property type="match status" value="1"/>
</dbReference>
<keyword evidence="1 3" id="KW-0210">Decarboxylase</keyword>
<keyword evidence="3" id="KW-0460">Magnesium</keyword>
<comment type="pathway">
    <text evidence="3 4">Cofactor biosynthesis; coenzyme A biosynthesis; CoA from (R)-pantothenate: step 3/5.</text>
</comment>
<dbReference type="EC" id="6.3.2.5" evidence="3"/>
<comment type="similarity">
    <text evidence="3 4">In the N-terminal section; belongs to the HFCD (homo-oligomeric flavin containing Cys decarboxylase) superfamily.</text>
</comment>
<comment type="pathway">
    <text evidence="3 4">Cofactor biosynthesis; coenzyme A biosynthesis; CoA from (R)-pantothenate: step 2/5.</text>
</comment>
<dbReference type="InterPro" id="IPR007085">
    <property type="entry name" value="DNA/pantothenate-metab_flavo_C"/>
</dbReference>
<dbReference type="InterPro" id="IPR036551">
    <property type="entry name" value="Flavin_trans-like"/>
</dbReference>
<comment type="cofactor">
    <cofactor evidence="3">
        <name>Mg(2+)</name>
        <dbReference type="ChEBI" id="CHEBI:18420"/>
    </cofactor>
</comment>
<dbReference type="GO" id="GO:0071513">
    <property type="term" value="C:phosphopantothenoylcysteine decarboxylase complex"/>
    <property type="evidence" value="ECO:0007669"/>
    <property type="project" value="TreeGrafter"/>
</dbReference>
<evidence type="ECO:0000256" key="1">
    <source>
        <dbReference type="ARBA" id="ARBA00022793"/>
    </source>
</evidence>
<accession>A0A7C0VAX9</accession>
<dbReference type="PANTHER" id="PTHR14359">
    <property type="entry name" value="HOMO-OLIGOMERIC FLAVIN CONTAINING CYS DECARBOXYLASE FAMILY"/>
    <property type="match status" value="1"/>
</dbReference>
<dbReference type="GO" id="GO:0004633">
    <property type="term" value="F:phosphopantothenoylcysteine decarboxylase activity"/>
    <property type="evidence" value="ECO:0007669"/>
    <property type="project" value="UniProtKB-UniRule"/>
</dbReference>
<gene>
    <name evidence="3 7" type="primary">coaBC</name>
    <name evidence="7" type="ORF">ENF18_05945</name>
</gene>
<dbReference type="GO" id="GO:0046872">
    <property type="term" value="F:metal ion binding"/>
    <property type="evidence" value="ECO:0007669"/>
    <property type="project" value="UniProtKB-KW"/>
</dbReference>
<dbReference type="HAMAP" id="MF_02225">
    <property type="entry name" value="CoaBC"/>
    <property type="match status" value="1"/>
</dbReference>
<feature type="binding site" evidence="3">
    <location>
        <position position="319"/>
    </location>
    <ligand>
        <name>CTP</name>
        <dbReference type="ChEBI" id="CHEBI:37563"/>
    </ligand>
</feature>
<keyword evidence="3" id="KW-0511">Multifunctional enzyme</keyword>
<dbReference type="InterPro" id="IPR005252">
    <property type="entry name" value="CoaBC"/>
</dbReference>
<feature type="region of interest" description="Phosphopantothenate--cysteine ligase" evidence="3">
    <location>
        <begin position="188"/>
        <end position="389"/>
    </location>
</feature>
<feature type="binding site" evidence="3">
    <location>
        <position position="334"/>
    </location>
    <ligand>
        <name>CTP</name>
        <dbReference type="ChEBI" id="CHEBI:37563"/>
    </ligand>
</feature>
<keyword evidence="3 4" id="KW-0288">FMN</keyword>
<dbReference type="EC" id="4.1.1.36" evidence="3"/>
<evidence type="ECO:0000256" key="3">
    <source>
        <dbReference type="HAMAP-Rule" id="MF_02225"/>
    </source>
</evidence>
<keyword evidence="3 4" id="KW-0285">Flavoprotein</keyword>
<dbReference type="Proteomes" id="UP000885847">
    <property type="component" value="Unassembled WGS sequence"/>
</dbReference>
<feature type="binding site" evidence="3">
    <location>
        <position position="276"/>
    </location>
    <ligand>
        <name>CTP</name>
        <dbReference type="ChEBI" id="CHEBI:37563"/>
    </ligand>
</feature>
<comment type="function">
    <text evidence="4">Catalyzes two steps in the biosynthesis of coenzyme A. In the first step cysteine is conjugated to 4'-phosphopantothenate to form 4-phosphopantothenoylcysteine, in the latter compound is decarboxylated to form 4'-phosphopantotheine.</text>
</comment>
<dbReference type="GO" id="GO:0010181">
    <property type="term" value="F:FMN binding"/>
    <property type="evidence" value="ECO:0007669"/>
    <property type="project" value="UniProtKB-UniRule"/>
</dbReference>